<reference evidence="7" key="1">
    <citation type="submission" date="2022-03" db="EMBL/GenBank/DDBJ databases">
        <title>Characterization and genomic analysis of a Streptococcus dysgalactiae associated with cultured channel catfish mortalities in China.</title>
        <authorList>
            <person name="Wang J."/>
            <person name="Geng Y."/>
        </authorList>
    </citation>
    <scope>NUCLEOTIDE SEQUENCE</scope>
    <source>
        <strain evidence="7">WJ001</strain>
    </source>
</reference>
<feature type="transmembrane region" description="Helical" evidence="5">
    <location>
        <begin position="181"/>
        <end position="200"/>
    </location>
</feature>
<feature type="transmembrane region" description="Helical" evidence="5">
    <location>
        <begin position="55"/>
        <end position="72"/>
    </location>
</feature>
<gene>
    <name evidence="7" type="ORF">MP619_02000</name>
</gene>
<feature type="transmembrane region" description="Helical" evidence="5">
    <location>
        <begin position="78"/>
        <end position="98"/>
    </location>
</feature>
<dbReference type="Proteomes" id="UP001164948">
    <property type="component" value="Chromosome"/>
</dbReference>
<evidence type="ECO:0000256" key="3">
    <source>
        <dbReference type="ARBA" id="ARBA00022989"/>
    </source>
</evidence>
<evidence type="ECO:0000256" key="2">
    <source>
        <dbReference type="ARBA" id="ARBA00022692"/>
    </source>
</evidence>
<feature type="transmembrane region" description="Helical" evidence="5">
    <location>
        <begin position="128"/>
        <end position="161"/>
    </location>
</feature>
<dbReference type="GO" id="GO:0016020">
    <property type="term" value="C:membrane"/>
    <property type="evidence" value="ECO:0007669"/>
    <property type="project" value="UniProtKB-SubCell"/>
</dbReference>
<feature type="transmembrane region" description="Helical" evidence="5">
    <location>
        <begin position="276"/>
        <end position="294"/>
    </location>
</feature>
<evidence type="ECO:0000256" key="5">
    <source>
        <dbReference type="SAM" id="Phobius"/>
    </source>
</evidence>
<organism evidence="7 8">
    <name type="scientific">Streptococcus dysgalactiae</name>
    <dbReference type="NCBI Taxonomy" id="1334"/>
    <lineage>
        <taxon>Bacteria</taxon>
        <taxon>Bacillati</taxon>
        <taxon>Bacillota</taxon>
        <taxon>Bacilli</taxon>
        <taxon>Lactobacillales</taxon>
        <taxon>Streptococcaceae</taxon>
        <taxon>Streptococcus</taxon>
    </lineage>
</organism>
<dbReference type="AlphaFoldDB" id="A0AAE9UMM2"/>
<evidence type="ECO:0000259" key="6">
    <source>
        <dbReference type="Pfam" id="PF13515"/>
    </source>
</evidence>
<keyword evidence="4 5" id="KW-0472">Membrane</keyword>
<comment type="subcellular location">
    <subcellularLocation>
        <location evidence="1">Membrane</location>
        <topology evidence="1">Multi-pass membrane protein</topology>
    </subcellularLocation>
</comment>
<protein>
    <submittedName>
        <fullName evidence="7">FUSC family protein</fullName>
    </submittedName>
</protein>
<evidence type="ECO:0000256" key="1">
    <source>
        <dbReference type="ARBA" id="ARBA00004141"/>
    </source>
</evidence>
<dbReference type="EMBL" id="CP095081">
    <property type="protein sequence ID" value="WAI93403.1"/>
    <property type="molecule type" value="Genomic_DNA"/>
</dbReference>
<evidence type="ECO:0000256" key="4">
    <source>
        <dbReference type="ARBA" id="ARBA00023136"/>
    </source>
</evidence>
<dbReference type="RefSeq" id="WP_231112799.1">
    <property type="nucleotide sequence ID" value="NZ_AP018726.1"/>
</dbReference>
<feature type="transmembrane region" description="Helical" evidence="5">
    <location>
        <begin position="235"/>
        <end position="264"/>
    </location>
</feature>
<proteinExistence type="predicted"/>
<name>A0AAE9UMM2_STRDY</name>
<sequence length="339" mass="37952">MQASYLKPMGAALSTGIVMMIAVLIHNLTLGTLGVLGAFAFLAFQDRSVYYNVKAISLHGLALLVAFLLGASTAYSPWLLPFVTASLSFGAFLITKLYRIPKPDYFFVLMVFATGYNFQKPLHEILTYHVWGLLLGVVVSVIVGVEISRLLNLPFSLWPYVPKRLTLKQRYQFMLTKDPTVLVKASHFSSILFVTSYIAYLLIDKGGYWVLISSAAVLSGEHLEHIKKRTIGRVLGTIVGIVIGLGIIQLHVSVTYLILLLVLFNFLTEYYMPRQYTIANFFTNPQVIILMALSNSFRHSVLTIRFLGVFIGSLLTLFIILILEYALQSMIDHKATIKE</sequence>
<feature type="domain" description="Integral membrane bound transporter" evidence="6">
    <location>
        <begin position="196"/>
        <end position="319"/>
    </location>
</feature>
<dbReference type="InterPro" id="IPR049453">
    <property type="entry name" value="Memb_transporter_dom"/>
</dbReference>
<dbReference type="Pfam" id="PF13515">
    <property type="entry name" value="FUSC_2"/>
    <property type="match status" value="1"/>
</dbReference>
<evidence type="ECO:0000313" key="8">
    <source>
        <dbReference type="Proteomes" id="UP001164948"/>
    </source>
</evidence>
<accession>A0AAE9UMM2</accession>
<feature type="transmembrane region" description="Helical" evidence="5">
    <location>
        <begin position="306"/>
        <end position="327"/>
    </location>
</feature>
<feature type="transmembrane region" description="Helical" evidence="5">
    <location>
        <begin position="12"/>
        <end position="43"/>
    </location>
</feature>
<evidence type="ECO:0000313" key="7">
    <source>
        <dbReference type="EMBL" id="WAI93403.1"/>
    </source>
</evidence>
<keyword evidence="2 5" id="KW-0812">Transmembrane</keyword>
<keyword evidence="3 5" id="KW-1133">Transmembrane helix</keyword>